<gene>
    <name evidence="8" type="ORF">PFISCL1PPCAC_3002</name>
</gene>
<keyword evidence="3 7" id="KW-0812">Transmembrane</keyword>
<name>A0AAV5UWS1_9BILA</name>
<feature type="transmembrane region" description="Helical" evidence="7">
    <location>
        <begin position="77"/>
        <end position="98"/>
    </location>
</feature>
<keyword evidence="2" id="KW-0813">Transport</keyword>
<evidence type="ECO:0000256" key="5">
    <source>
        <dbReference type="ARBA" id="ARBA00023136"/>
    </source>
</evidence>
<evidence type="ECO:0000313" key="8">
    <source>
        <dbReference type="EMBL" id="GMT11705.1"/>
    </source>
</evidence>
<keyword evidence="5 7" id="KW-0472">Membrane</keyword>
<dbReference type="EMBL" id="BTSY01000001">
    <property type="protein sequence ID" value="GMT11705.1"/>
    <property type="molecule type" value="Genomic_DNA"/>
</dbReference>
<comment type="similarity">
    <text evidence="6">Belongs to the major facilitator superfamily. Spinster (TC 2.A.1.49) family.</text>
</comment>
<evidence type="ECO:0000256" key="2">
    <source>
        <dbReference type="ARBA" id="ARBA00022448"/>
    </source>
</evidence>
<dbReference type="Proteomes" id="UP001432322">
    <property type="component" value="Unassembled WGS sequence"/>
</dbReference>
<comment type="subcellular location">
    <subcellularLocation>
        <location evidence="1">Membrane</location>
        <topology evidence="1">Multi-pass membrane protein</topology>
    </subcellularLocation>
</comment>
<dbReference type="AlphaFoldDB" id="A0AAV5UWS1"/>
<feature type="transmembrane region" description="Helical" evidence="7">
    <location>
        <begin position="259"/>
        <end position="279"/>
    </location>
</feature>
<organism evidence="8 9">
    <name type="scientific">Pristionchus fissidentatus</name>
    <dbReference type="NCBI Taxonomy" id="1538716"/>
    <lineage>
        <taxon>Eukaryota</taxon>
        <taxon>Metazoa</taxon>
        <taxon>Ecdysozoa</taxon>
        <taxon>Nematoda</taxon>
        <taxon>Chromadorea</taxon>
        <taxon>Rhabditida</taxon>
        <taxon>Rhabditina</taxon>
        <taxon>Diplogasteromorpha</taxon>
        <taxon>Diplogasteroidea</taxon>
        <taxon>Neodiplogasteridae</taxon>
        <taxon>Pristionchus</taxon>
    </lineage>
</organism>
<dbReference type="InterPro" id="IPR011701">
    <property type="entry name" value="MFS"/>
</dbReference>
<dbReference type="SUPFAM" id="SSF103473">
    <property type="entry name" value="MFS general substrate transporter"/>
    <property type="match status" value="1"/>
</dbReference>
<evidence type="ECO:0008006" key="10">
    <source>
        <dbReference type="Google" id="ProtNLM"/>
    </source>
</evidence>
<comment type="caution">
    <text evidence="8">The sequence shown here is derived from an EMBL/GenBank/DDBJ whole genome shotgun (WGS) entry which is preliminary data.</text>
</comment>
<evidence type="ECO:0000256" key="6">
    <source>
        <dbReference type="ARBA" id="ARBA00024338"/>
    </source>
</evidence>
<sequence>QQCSSDSGFVESSDLALLCSGAHMPLVSNCADGDTIRKMMIVGVIALLSSLSNYDASGMNMLLPKLHDYFSVGDAEAALLSTAATSTNVVAFSVMFFFGDRLDQKLEMCASIIAHVVLHILALIVGPTQFWVNFLVCVFTGLKNLQLFVTTRACAACFGATFQVSMNVIIGGMFEGLGLTRALTFLVMLDNLSRIISQSVNSFFVTSTLNWKEAALIPCLLSIPLIVIPICIPLPTTYAKEESSANIKDAVKLLRIKSYVLTVLAFTIGWFSLVIEGFWNPKIVLTAWNFRPDVYLGLSYTVYVFVKYVAA</sequence>
<feature type="transmembrane region" description="Helical" evidence="7">
    <location>
        <begin position="110"/>
        <end position="132"/>
    </location>
</feature>
<feature type="transmembrane region" description="Helical" evidence="7">
    <location>
        <begin position="215"/>
        <end position="238"/>
    </location>
</feature>
<dbReference type="InterPro" id="IPR036259">
    <property type="entry name" value="MFS_trans_sf"/>
</dbReference>
<evidence type="ECO:0000256" key="3">
    <source>
        <dbReference type="ARBA" id="ARBA00022692"/>
    </source>
</evidence>
<reference evidence="8" key="1">
    <citation type="submission" date="2023-10" db="EMBL/GenBank/DDBJ databases">
        <title>Genome assembly of Pristionchus species.</title>
        <authorList>
            <person name="Yoshida K."/>
            <person name="Sommer R.J."/>
        </authorList>
    </citation>
    <scope>NUCLEOTIDE SEQUENCE</scope>
    <source>
        <strain evidence="8">RS5133</strain>
    </source>
</reference>
<accession>A0AAV5UWS1</accession>
<keyword evidence="4 7" id="KW-1133">Transmembrane helix</keyword>
<dbReference type="Pfam" id="PF07690">
    <property type="entry name" value="MFS_1"/>
    <property type="match status" value="1"/>
</dbReference>
<evidence type="ECO:0000256" key="1">
    <source>
        <dbReference type="ARBA" id="ARBA00004141"/>
    </source>
</evidence>
<evidence type="ECO:0000313" key="9">
    <source>
        <dbReference type="Proteomes" id="UP001432322"/>
    </source>
</evidence>
<protein>
    <recommendedName>
        <fullName evidence="10">Membrane transporter</fullName>
    </recommendedName>
</protein>
<keyword evidence="9" id="KW-1185">Reference proteome</keyword>
<proteinExistence type="inferred from homology"/>
<dbReference type="GO" id="GO:0022857">
    <property type="term" value="F:transmembrane transporter activity"/>
    <property type="evidence" value="ECO:0007669"/>
    <property type="project" value="InterPro"/>
</dbReference>
<dbReference type="Gene3D" id="1.20.1250.20">
    <property type="entry name" value="MFS general substrate transporter like domains"/>
    <property type="match status" value="1"/>
</dbReference>
<dbReference type="GO" id="GO:0016020">
    <property type="term" value="C:membrane"/>
    <property type="evidence" value="ECO:0007669"/>
    <property type="project" value="UniProtKB-SubCell"/>
</dbReference>
<feature type="transmembrane region" description="Helical" evidence="7">
    <location>
        <begin position="39"/>
        <end position="57"/>
    </location>
</feature>
<evidence type="ECO:0000256" key="7">
    <source>
        <dbReference type="SAM" id="Phobius"/>
    </source>
</evidence>
<feature type="non-terminal residue" evidence="8">
    <location>
        <position position="1"/>
    </location>
</feature>
<dbReference type="PANTHER" id="PTHR23505">
    <property type="entry name" value="SPINSTER"/>
    <property type="match status" value="1"/>
</dbReference>
<evidence type="ECO:0000256" key="4">
    <source>
        <dbReference type="ARBA" id="ARBA00022989"/>
    </source>
</evidence>
<dbReference type="InterPro" id="IPR044770">
    <property type="entry name" value="MFS_spinster-like"/>
</dbReference>
<dbReference type="PANTHER" id="PTHR23505:SF79">
    <property type="entry name" value="PROTEIN SPINSTER"/>
    <property type="match status" value="1"/>
</dbReference>